<dbReference type="EMBL" id="GGEC01053952">
    <property type="protein sequence ID" value="MBX34436.1"/>
    <property type="molecule type" value="Transcribed_RNA"/>
</dbReference>
<evidence type="ECO:0000313" key="1">
    <source>
        <dbReference type="EMBL" id="MBX34436.1"/>
    </source>
</evidence>
<accession>A0A2P2MW42</accession>
<proteinExistence type="predicted"/>
<sequence>MVLPAGADLGASTSFHKPEWERALSLPDNQEAPDCLRSHVEEELRILFNIGRKRVLCDQQFKEYVEPLGLFNSDPQNGLPTVGFCQALPERVDHLSLQQSNNGHPNPFLFHFKPKTKKKARLYSIMWEYAAPLDPS</sequence>
<dbReference type="AlphaFoldDB" id="A0A2P2MW42"/>
<protein>
    <submittedName>
        <fullName evidence="1">Uncharacterized protein</fullName>
    </submittedName>
</protein>
<organism evidence="1">
    <name type="scientific">Rhizophora mucronata</name>
    <name type="common">Asiatic mangrove</name>
    <dbReference type="NCBI Taxonomy" id="61149"/>
    <lineage>
        <taxon>Eukaryota</taxon>
        <taxon>Viridiplantae</taxon>
        <taxon>Streptophyta</taxon>
        <taxon>Embryophyta</taxon>
        <taxon>Tracheophyta</taxon>
        <taxon>Spermatophyta</taxon>
        <taxon>Magnoliopsida</taxon>
        <taxon>eudicotyledons</taxon>
        <taxon>Gunneridae</taxon>
        <taxon>Pentapetalae</taxon>
        <taxon>rosids</taxon>
        <taxon>fabids</taxon>
        <taxon>Malpighiales</taxon>
        <taxon>Rhizophoraceae</taxon>
        <taxon>Rhizophora</taxon>
    </lineage>
</organism>
<name>A0A2P2MW42_RHIMU</name>
<reference evidence="1" key="1">
    <citation type="submission" date="2018-02" db="EMBL/GenBank/DDBJ databases">
        <title>Rhizophora mucronata_Transcriptome.</title>
        <authorList>
            <person name="Meera S.P."/>
            <person name="Sreeshan A."/>
            <person name="Augustine A."/>
        </authorList>
    </citation>
    <scope>NUCLEOTIDE SEQUENCE</scope>
    <source>
        <tissue evidence="1">Leaf</tissue>
    </source>
</reference>